<dbReference type="InterPro" id="IPR036086">
    <property type="entry name" value="ParB/Sulfiredoxin_sf"/>
</dbReference>
<protein>
    <submittedName>
        <fullName evidence="3">ParB/RepB/Spo0J family partition protein</fullName>
    </submittedName>
</protein>
<reference evidence="4" key="1">
    <citation type="journal article" date="2019" name="Int. J. Syst. Evol. Microbiol.">
        <title>The Global Catalogue of Microorganisms (GCM) 10K type strain sequencing project: providing services to taxonomists for standard genome sequencing and annotation.</title>
        <authorList>
            <consortium name="The Broad Institute Genomics Platform"/>
            <consortium name="The Broad Institute Genome Sequencing Center for Infectious Disease"/>
            <person name="Wu L."/>
            <person name="Ma J."/>
        </authorList>
    </citation>
    <scope>NUCLEOTIDE SEQUENCE [LARGE SCALE GENOMIC DNA]</scope>
    <source>
        <strain evidence="4">CCUG 60214</strain>
    </source>
</reference>
<accession>A0ABW3QGS8</accession>
<evidence type="ECO:0000313" key="3">
    <source>
        <dbReference type="EMBL" id="MFD1145954.1"/>
    </source>
</evidence>
<proteinExistence type="predicted"/>
<dbReference type="InterPro" id="IPR003115">
    <property type="entry name" value="ParB_N"/>
</dbReference>
<gene>
    <name evidence="3" type="ORF">ACFQ3T_02315</name>
</gene>
<dbReference type="SMART" id="SM00470">
    <property type="entry name" value="ParB"/>
    <property type="match status" value="1"/>
</dbReference>
<dbReference type="Proteomes" id="UP001597168">
    <property type="component" value="Unassembled WGS sequence"/>
</dbReference>
<feature type="region of interest" description="Disordered" evidence="1">
    <location>
        <begin position="127"/>
        <end position="152"/>
    </location>
</feature>
<name>A0ABW3QGS8_9PSEU</name>
<sequence length="207" mass="23431">MTTGVRYLETRDVPLHDLVMYPGNAKRGDVDQIRASLKRNGQYRSLVVRLMPDGSMVILAGNHTYQALRLERYDTGRCEIIECGDDTARRINLADNRLAELGGYDDDALVQLLSYLDDDYTGTGYTQADVDRLLDPPSFDGGEDEEESPSGIGEPVVAYNLVFDDETQQARWYSFVRWLKREYPDCETLGERLMRHLDTVPVGGADR</sequence>
<dbReference type="EMBL" id="JBHTLK010000005">
    <property type="protein sequence ID" value="MFD1145954.1"/>
    <property type="molecule type" value="Genomic_DNA"/>
</dbReference>
<dbReference type="SUPFAM" id="SSF110849">
    <property type="entry name" value="ParB/Sulfiredoxin"/>
    <property type="match status" value="1"/>
</dbReference>
<organism evidence="3 4">
    <name type="scientific">Saccharothrix hoggarensis</name>
    <dbReference type="NCBI Taxonomy" id="913853"/>
    <lineage>
        <taxon>Bacteria</taxon>
        <taxon>Bacillati</taxon>
        <taxon>Actinomycetota</taxon>
        <taxon>Actinomycetes</taxon>
        <taxon>Pseudonocardiales</taxon>
        <taxon>Pseudonocardiaceae</taxon>
        <taxon>Saccharothrix</taxon>
    </lineage>
</organism>
<evidence type="ECO:0000313" key="4">
    <source>
        <dbReference type="Proteomes" id="UP001597168"/>
    </source>
</evidence>
<feature type="domain" description="ParB-like N-terminal" evidence="2">
    <location>
        <begin position="11"/>
        <end position="97"/>
    </location>
</feature>
<dbReference type="Gene3D" id="3.90.1530.10">
    <property type="entry name" value="Conserved hypothetical protein from pyrococcus furiosus pfu- 392566-001, ParB domain"/>
    <property type="match status" value="1"/>
</dbReference>
<evidence type="ECO:0000259" key="2">
    <source>
        <dbReference type="SMART" id="SM00470"/>
    </source>
</evidence>
<comment type="caution">
    <text evidence="3">The sequence shown here is derived from an EMBL/GenBank/DDBJ whole genome shotgun (WGS) entry which is preliminary data.</text>
</comment>
<keyword evidence="4" id="KW-1185">Reference proteome</keyword>
<dbReference type="RefSeq" id="WP_380719205.1">
    <property type="nucleotide sequence ID" value="NZ_JBHTLK010000005.1"/>
</dbReference>
<evidence type="ECO:0000256" key="1">
    <source>
        <dbReference type="SAM" id="MobiDB-lite"/>
    </source>
</evidence>